<name>A0ABZ2KY31_9BACT</name>
<evidence type="ECO:0000313" key="2">
    <source>
        <dbReference type="EMBL" id="WXB01212.1"/>
    </source>
</evidence>
<dbReference type="RefSeq" id="WP_394830822.1">
    <property type="nucleotide sequence ID" value="NZ_CP089929.1"/>
</dbReference>
<protein>
    <recommendedName>
        <fullName evidence="1">DUF6896 domain-containing protein</fullName>
    </recommendedName>
</protein>
<sequence>MIDQAFADIIEAIDAGLEGRAPRTSPPPWLAWLTVALLRQRARQAWHRYILETRLRDEQQAGESGDVPGLPGWKYNFHGIGCCLTGPDGEAIDVDRHDAEARVIDPYFFAWRIRTVRSIAMPEIRLWRWMPSDSMIVAALTDLRAMGALVYPHDNHLFLLAKPLEDRVRFAAECRFDDEATCDNWLAAFHDRDADDVLLAHRAWVRSCAMNSSQAFKVIDAAREILTPNELAEVCLHHIAGPAGPAMGKALSVLRKTNASGQLDAVSALLDRLSPTDDPPYPAYEAFAYLLERGVANANVVDGFGTFAAVEKAKGFRGNPFLGQYAILALRFLPSRAMDLVRRALRCDTPLCVTEVAALLAGIDQPWCVRELTSALVDVPNASTIAEALRRCAGDIAKRHAAKLYVPPTHDHSRLGFTYEEVAHANARERFEEPLREAQLLADELRARYPVAWGG</sequence>
<gene>
    <name evidence="2" type="ORF">LVJ94_30365</name>
</gene>
<dbReference type="EMBL" id="CP089983">
    <property type="protein sequence ID" value="WXB01212.1"/>
    <property type="molecule type" value="Genomic_DNA"/>
</dbReference>
<evidence type="ECO:0000313" key="3">
    <source>
        <dbReference type="Proteomes" id="UP001374803"/>
    </source>
</evidence>
<accession>A0ABZ2KY31</accession>
<dbReference type="Proteomes" id="UP001374803">
    <property type="component" value="Chromosome"/>
</dbReference>
<dbReference type="Pfam" id="PF21837">
    <property type="entry name" value="DUF6896"/>
    <property type="match status" value="1"/>
</dbReference>
<proteinExistence type="predicted"/>
<feature type="domain" description="DUF6896" evidence="1">
    <location>
        <begin position="57"/>
        <end position="157"/>
    </location>
</feature>
<keyword evidence="3" id="KW-1185">Reference proteome</keyword>
<reference evidence="2" key="1">
    <citation type="submission" date="2021-12" db="EMBL/GenBank/DDBJ databases">
        <title>Discovery of the Pendulisporaceae a myxobacterial family with distinct sporulation behavior and unique specialized metabolism.</title>
        <authorList>
            <person name="Garcia R."/>
            <person name="Popoff A."/>
            <person name="Bader C.D."/>
            <person name="Loehr J."/>
            <person name="Walesch S."/>
            <person name="Walt C."/>
            <person name="Boldt J."/>
            <person name="Bunk B."/>
            <person name="Haeckl F.J.F.P.J."/>
            <person name="Gunesch A.P."/>
            <person name="Birkelbach J."/>
            <person name="Nuebel U."/>
            <person name="Pietschmann T."/>
            <person name="Bach T."/>
            <person name="Mueller R."/>
        </authorList>
    </citation>
    <scope>NUCLEOTIDE SEQUENCE</scope>
    <source>
        <strain evidence="2">MSr11367</strain>
    </source>
</reference>
<evidence type="ECO:0000259" key="1">
    <source>
        <dbReference type="Pfam" id="PF21837"/>
    </source>
</evidence>
<dbReference type="InterPro" id="IPR054191">
    <property type="entry name" value="DUF6896"/>
</dbReference>
<organism evidence="2 3">
    <name type="scientific">Pendulispora rubella</name>
    <dbReference type="NCBI Taxonomy" id="2741070"/>
    <lineage>
        <taxon>Bacteria</taxon>
        <taxon>Pseudomonadati</taxon>
        <taxon>Myxococcota</taxon>
        <taxon>Myxococcia</taxon>
        <taxon>Myxococcales</taxon>
        <taxon>Sorangiineae</taxon>
        <taxon>Pendulisporaceae</taxon>
        <taxon>Pendulispora</taxon>
    </lineage>
</organism>